<organism evidence="3 4">
    <name type="scientific">Cronobacter dublinensis 1210</name>
    <dbReference type="NCBI Taxonomy" id="1208656"/>
    <lineage>
        <taxon>Bacteria</taxon>
        <taxon>Pseudomonadati</taxon>
        <taxon>Pseudomonadota</taxon>
        <taxon>Gammaproteobacteria</taxon>
        <taxon>Enterobacterales</taxon>
        <taxon>Enterobacteriaceae</taxon>
        <taxon>Cronobacter</taxon>
    </lineage>
</organism>
<evidence type="ECO:0000259" key="2">
    <source>
        <dbReference type="Pfam" id="PF09850"/>
    </source>
</evidence>
<reference evidence="4" key="1">
    <citation type="journal article" date="2012" name="PLoS ONE">
        <title>Comparative analysis of genome sequences covering the seven cronobacter species.</title>
        <authorList>
            <person name="Joseph S."/>
            <person name="Desai P."/>
            <person name="Ji Y."/>
            <person name="Cummings C.A."/>
            <person name="Shih R."/>
            <person name="Degoricija L."/>
            <person name="Rico A."/>
            <person name="Brzoska P."/>
            <person name="Hamby S.E."/>
            <person name="Masood N."/>
            <person name="Hariri S."/>
            <person name="Sonbol H."/>
            <person name="Chuzhanova N."/>
            <person name="McClelland M."/>
            <person name="Furtado M.R."/>
            <person name="Forsythe S.J."/>
        </authorList>
    </citation>
    <scope>NUCLEOTIDE SEQUENCE [LARGE SCALE GENOMIC DNA]</scope>
    <source>
        <strain evidence="4">1210</strain>
    </source>
</reference>
<proteinExistence type="predicted"/>
<dbReference type="PANTHER" id="PTHR38033">
    <property type="entry name" value="MEMBRANE PROTEIN-RELATED"/>
    <property type="match status" value="1"/>
</dbReference>
<accession>A0ABM9Q4P1</accession>
<comment type="caution">
    <text evidence="3">The sequence shown here is derived from an EMBL/GenBank/DDBJ whole genome shotgun (WGS) entry which is preliminary data.</text>
</comment>
<name>A0ABM9Q4P1_9ENTR</name>
<evidence type="ECO:0000313" key="3">
    <source>
        <dbReference type="EMBL" id="CCJ80389.1"/>
    </source>
</evidence>
<dbReference type="InterPro" id="IPR038522">
    <property type="entry name" value="T4/T6SS_DotU_sf"/>
</dbReference>
<dbReference type="Proteomes" id="UP000009342">
    <property type="component" value="Unassembled WGS sequence"/>
</dbReference>
<dbReference type="PANTHER" id="PTHR38033:SF1">
    <property type="entry name" value="DOTU FAMILY TYPE IV_VI SECRETION SYSTEM PROTEIN"/>
    <property type="match status" value="1"/>
</dbReference>
<keyword evidence="1" id="KW-1133">Transmembrane helix</keyword>
<evidence type="ECO:0000256" key="1">
    <source>
        <dbReference type="SAM" id="Phobius"/>
    </source>
</evidence>
<feature type="transmembrane region" description="Helical" evidence="1">
    <location>
        <begin position="190"/>
        <end position="210"/>
    </location>
</feature>
<protein>
    <submittedName>
        <fullName evidence="3">Probable membrane protein YPO1468</fullName>
    </submittedName>
</protein>
<dbReference type="Gene3D" id="1.25.40.590">
    <property type="entry name" value="Type IV / VI secretion system, DotU"/>
    <property type="match status" value="1"/>
</dbReference>
<keyword evidence="1" id="KW-0472">Membrane</keyword>
<dbReference type="NCBIfam" id="NF038239">
    <property type="entry name" value="T6SS_TssL_short"/>
    <property type="match status" value="1"/>
</dbReference>
<feature type="domain" description="Type IV / VI secretion system DotU" evidence="2">
    <location>
        <begin position="8"/>
        <end position="205"/>
    </location>
</feature>
<evidence type="ECO:0000313" key="4">
    <source>
        <dbReference type="Proteomes" id="UP000009342"/>
    </source>
</evidence>
<sequence length="228" mass="25539">MRQEIDIDNLMADTWLTVTLLRYGSPVPDGDALYNHCCAQVEAVRDALQQVGYDDASIAHISYAQCALLDETVMNRKPAVNEEGEIRVSDEGYKAWRSVPLQARYFGSLNAGEVMWDRIAEVLRQPAPLLAVLICYHRVLSLGFQGLYGVKTVSQTQREETLKALSARVPPLQTDLSLIVRGAKKRRFNLLRSVGFWIVLTVITTGIVWWSGHLWLQALLSAQFGGVH</sequence>
<gene>
    <name evidence="3" type="ORF">BN134_1101</name>
</gene>
<dbReference type="EMBL" id="CAKZ01000055">
    <property type="protein sequence ID" value="CCJ80389.1"/>
    <property type="molecule type" value="Genomic_DNA"/>
</dbReference>
<dbReference type="InterPro" id="IPR017732">
    <property type="entry name" value="T4/T6SS_DotU"/>
</dbReference>
<dbReference type="NCBIfam" id="TIGR03349">
    <property type="entry name" value="IV_VI_DotU"/>
    <property type="match status" value="1"/>
</dbReference>
<keyword evidence="4" id="KW-1185">Reference proteome</keyword>
<keyword evidence="1" id="KW-0812">Transmembrane</keyword>
<dbReference type="Pfam" id="PF09850">
    <property type="entry name" value="DotU"/>
    <property type="match status" value="1"/>
</dbReference>